<dbReference type="Proteomes" id="UP000078595">
    <property type="component" value="Chromosome 1"/>
</dbReference>
<organism evidence="2 3">
    <name type="scientific">Kwoniella dejecticola CBS 10117</name>
    <dbReference type="NCBI Taxonomy" id="1296121"/>
    <lineage>
        <taxon>Eukaryota</taxon>
        <taxon>Fungi</taxon>
        <taxon>Dikarya</taxon>
        <taxon>Basidiomycota</taxon>
        <taxon>Agaricomycotina</taxon>
        <taxon>Tremellomycetes</taxon>
        <taxon>Tremellales</taxon>
        <taxon>Cryptococcaceae</taxon>
        <taxon>Kwoniella</taxon>
    </lineage>
</organism>
<feature type="compositionally biased region" description="Low complexity" evidence="1">
    <location>
        <begin position="576"/>
        <end position="610"/>
    </location>
</feature>
<feature type="region of interest" description="Disordered" evidence="1">
    <location>
        <begin position="874"/>
        <end position="935"/>
    </location>
</feature>
<dbReference type="EMBL" id="CP144530">
    <property type="protein sequence ID" value="WWC58044.1"/>
    <property type="molecule type" value="Genomic_DNA"/>
</dbReference>
<proteinExistence type="predicted"/>
<feature type="compositionally biased region" description="Polar residues" evidence="1">
    <location>
        <begin position="912"/>
        <end position="922"/>
    </location>
</feature>
<evidence type="ECO:0000256" key="1">
    <source>
        <dbReference type="SAM" id="MobiDB-lite"/>
    </source>
</evidence>
<accession>A0AAJ8KGQ7</accession>
<reference evidence="2" key="2">
    <citation type="submission" date="2024-02" db="EMBL/GenBank/DDBJ databases">
        <title>Comparative genomics of Cryptococcus and Kwoniella reveals pathogenesis evolution and contrasting modes of karyotype evolution via chromosome fusion or intercentromeric recombination.</title>
        <authorList>
            <person name="Coelho M.A."/>
            <person name="David-Palma M."/>
            <person name="Shea T."/>
            <person name="Bowers K."/>
            <person name="McGinley-Smith S."/>
            <person name="Mohammad A.W."/>
            <person name="Gnirke A."/>
            <person name="Yurkov A.M."/>
            <person name="Nowrousian M."/>
            <person name="Sun S."/>
            <person name="Cuomo C.A."/>
            <person name="Heitman J."/>
        </authorList>
    </citation>
    <scope>NUCLEOTIDE SEQUENCE</scope>
    <source>
        <strain evidence="2">CBS 10117</strain>
    </source>
</reference>
<dbReference type="KEGG" id="kdj:28964280"/>
<feature type="compositionally biased region" description="Low complexity" evidence="1">
    <location>
        <begin position="656"/>
        <end position="674"/>
    </location>
</feature>
<feature type="compositionally biased region" description="Polar residues" evidence="1">
    <location>
        <begin position="243"/>
        <end position="270"/>
    </location>
</feature>
<feature type="compositionally biased region" description="Polar residues" evidence="1">
    <location>
        <begin position="888"/>
        <end position="899"/>
    </location>
</feature>
<feature type="compositionally biased region" description="Low complexity" evidence="1">
    <location>
        <begin position="623"/>
        <end position="636"/>
    </location>
</feature>
<dbReference type="AlphaFoldDB" id="A0AAJ8KGQ7"/>
<sequence>MDNWPWNILNQYCQDPTQRAWVSDQLRIAPIPPGQSPEDWLLARSMVAEGRTENEAWMHVHTLRQHQNQNQNQNQNQGQNQQHNSAMYAQQPQQLTFQNDNGFYQDQLLPTFSNVNGTLPGNGFVSLQDVAPRPQQHPQQRQQQQQQLQSQQPRIPSSIPTFNAGQAQIPSQGLSAYLRTLTPQQMEQFVLQAHRLAQAQAQSSAQAGTSINPNLLQPQRQQGPIPIQPMAQVSPSRPPTIDLTLSDSPPTVQNGLSSRSDQQDRINSPIQLIPPGSRRTPDIVPHRQLAVQPAPGRKRPLVPLIQEGASSSSAAKNVKSSSSSIDPPVKSENGALPTDPGAKSAPVSSEKEEPSMRNVRAFLTAESFKIHKPMELLKFLRKREKNKQTVPPLVTPNPKQVLEIVTAIRDHASDAYLKKMAEDDRYCEVWGLWLFRASKEIERWEPTIVPIFQVLAKTDMPYINYDDARLKSRSRKAVEAAMIKDVDSKNAIQEAYQRYQVWVNNVILPKAKHELSDDDDDDSNNKKRRVENAVKNENETSNPKAGPSRIPAPNSNGNTAINGVKTTAKPSAGPVSGSFKGPSSSAGKSAADMSFFGSSTSGASSSTAAKGKGKLPEFKKKAASTPAMPAQAPPAAGGSLLSRTMQSFKAAPPPSTSAAKEASSATAAAGAQSPIEQVKKEEAKPRYTAKGRLIRNVRFKDDVKSEEGGGALVQVKEFTQEAKEFERMEWQDEDDDIHGHSAHDLDMAEGAALASAHGHATIEWYDPPPYTDESGVVDTPEAQVQTLREAGSLAIQYPPGFPVPDPSESDVVIVQGDTSTRTMDPVDASQEILEYQSRGQYKSPSSGLAGILPPSQQGSIGSLLDNLKGITLPGQQHQQQQHQHQNQYGSYGYTQQAQPPSYPGGWGGGYGTHTNSNPNERQWGNGNGNTNGNYDNPQNNYQRMYDTYDNNNGGRELRPVDRDPSAPICRFWPRGE</sequence>
<name>A0AAJ8KGQ7_9TREE</name>
<feature type="region of interest" description="Disordered" evidence="1">
    <location>
        <begin position="513"/>
        <end position="684"/>
    </location>
</feature>
<keyword evidence="3" id="KW-1185">Reference proteome</keyword>
<feature type="compositionally biased region" description="Polar residues" evidence="1">
    <location>
        <begin position="553"/>
        <end position="569"/>
    </location>
</feature>
<feature type="compositionally biased region" description="Low complexity" evidence="1">
    <location>
        <begin position="875"/>
        <end position="887"/>
    </location>
</feature>
<feature type="compositionally biased region" description="Low complexity" evidence="1">
    <location>
        <begin position="217"/>
        <end position="229"/>
    </location>
</feature>
<feature type="region of interest" description="Disordered" evidence="1">
    <location>
        <begin position="204"/>
        <end position="356"/>
    </location>
</feature>
<dbReference type="RefSeq" id="XP_018266606.2">
    <property type="nucleotide sequence ID" value="XM_018403952.2"/>
</dbReference>
<evidence type="ECO:0000313" key="2">
    <source>
        <dbReference type="EMBL" id="WWC58044.1"/>
    </source>
</evidence>
<feature type="compositionally biased region" description="Low complexity" evidence="1">
    <location>
        <begin position="66"/>
        <end position="84"/>
    </location>
</feature>
<feature type="compositionally biased region" description="Low complexity" evidence="1">
    <location>
        <begin position="132"/>
        <end position="160"/>
    </location>
</feature>
<gene>
    <name evidence="2" type="ORF">I303_100579</name>
</gene>
<dbReference type="GeneID" id="28964280"/>
<reference evidence="2" key="1">
    <citation type="submission" date="2013-07" db="EMBL/GenBank/DDBJ databases">
        <authorList>
            <consortium name="The Broad Institute Genome Sequencing Platform"/>
            <person name="Cuomo C."/>
            <person name="Litvintseva A."/>
            <person name="Chen Y."/>
            <person name="Heitman J."/>
            <person name="Sun S."/>
            <person name="Springer D."/>
            <person name="Dromer F."/>
            <person name="Young S.K."/>
            <person name="Zeng Q."/>
            <person name="Gargeya S."/>
            <person name="Fitzgerald M."/>
            <person name="Abouelleil A."/>
            <person name="Alvarado L."/>
            <person name="Berlin A.M."/>
            <person name="Chapman S.B."/>
            <person name="Dewar J."/>
            <person name="Goldberg J."/>
            <person name="Griggs A."/>
            <person name="Gujja S."/>
            <person name="Hansen M."/>
            <person name="Howarth C."/>
            <person name="Imamovic A."/>
            <person name="Larimer J."/>
            <person name="McCowan C."/>
            <person name="Murphy C."/>
            <person name="Pearson M."/>
            <person name="Priest M."/>
            <person name="Roberts A."/>
            <person name="Saif S."/>
            <person name="Shea T."/>
            <person name="Sykes S."/>
            <person name="Wortman J."/>
            <person name="Nusbaum C."/>
            <person name="Birren B."/>
        </authorList>
    </citation>
    <scope>NUCLEOTIDE SEQUENCE</scope>
    <source>
        <strain evidence="2">CBS 10117</strain>
    </source>
</reference>
<feature type="region of interest" description="Disordered" evidence="1">
    <location>
        <begin position="66"/>
        <end position="86"/>
    </location>
</feature>
<protein>
    <submittedName>
        <fullName evidence="2">Uncharacterized protein</fullName>
    </submittedName>
</protein>
<feature type="compositionally biased region" description="Low complexity" evidence="1">
    <location>
        <begin position="309"/>
        <end position="324"/>
    </location>
</feature>
<feature type="region of interest" description="Disordered" evidence="1">
    <location>
        <begin position="123"/>
        <end position="165"/>
    </location>
</feature>
<evidence type="ECO:0000313" key="3">
    <source>
        <dbReference type="Proteomes" id="UP000078595"/>
    </source>
</evidence>